<dbReference type="InterPro" id="IPR017947">
    <property type="entry name" value="AryldialkylPase_Zn-BS"/>
</dbReference>
<dbReference type="PANTHER" id="PTHR10819:SF3">
    <property type="entry name" value="PHOSPHOTRIESTERASE-RELATED PROTEIN"/>
    <property type="match status" value="1"/>
</dbReference>
<accession>A0A382NJR3</accession>
<dbReference type="Pfam" id="PF02126">
    <property type="entry name" value="PTE"/>
    <property type="match status" value="1"/>
</dbReference>
<evidence type="ECO:0000256" key="1">
    <source>
        <dbReference type="ARBA" id="ARBA00022723"/>
    </source>
</evidence>
<dbReference type="PROSITE" id="PS01322">
    <property type="entry name" value="PHOSPHOTRIESTERASE_1"/>
    <property type="match status" value="1"/>
</dbReference>
<gene>
    <name evidence="3" type="ORF">METZ01_LOCUS313774</name>
</gene>
<dbReference type="EMBL" id="UINC01100680">
    <property type="protein sequence ID" value="SVC60920.1"/>
    <property type="molecule type" value="Genomic_DNA"/>
</dbReference>
<dbReference type="SUPFAM" id="SSF51556">
    <property type="entry name" value="Metallo-dependent hydrolases"/>
    <property type="match status" value="1"/>
</dbReference>
<evidence type="ECO:0000256" key="2">
    <source>
        <dbReference type="ARBA" id="ARBA00022801"/>
    </source>
</evidence>
<keyword evidence="2" id="KW-0378">Hydrolase</keyword>
<protein>
    <recommendedName>
        <fullName evidence="4">Phosphotriesterase-related protein</fullName>
    </recommendedName>
</protein>
<feature type="non-terminal residue" evidence="3">
    <location>
        <position position="162"/>
    </location>
</feature>
<dbReference type="InterPro" id="IPR001559">
    <property type="entry name" value="Phosphotriesterase"/>
</dbReference>
<keyword evidence="1" id="KW-0479">Metal-binding</keyword>
<sequence length="162" mass="17847">MPKVNTTSGLIDVDQLGFTLMHEHLRESSAGVPYTFPDLFDHDEDVSRCVAALNQASLEGITTIVDVTTMDLGRDMRLIQDISYQVNMNIIQATGLWLDIPRSIGRGTTPDQLARAFIREIVDGIEGTNIRAGVIKVATDVQNITENKLNPDNELVLRAAAR</sequence>
<evidence type="ECO:0000313" key="3">
    <source>
        <dbReference type="EMBL" id="SVC60920.1"/>
    </source>
</evidence>
<dbReference type="Gene3D" id="3.20.20.140">
    <property type="entry name" value="Metal-dependent hydrolases"/>
    <property type="match status" value="1"/>
</dbReference>
<reference evidence="3" key="1">
    <citation type="submission" date="2018-05" db="EMBL/GenBank/DDBJ databases">
        <authorList>
            <person name="Lanie J.A."/>
            <person name="Ng W.-L."/>
            <person name="Kazmierczak K.M."/>
            <person name="Andrzejewski T.M."/>
            <person name="Davidsen T.M."/>
            <person name="Wayne K.J."/>
            <person name="Tettelin H."/>
            <person name="Glass J.I."/>
            <person name="Rusch D."/>
            <person name="Podicherti R."/>
            <person name="Tsui H.-C.T."/>
            <person name="Winkler M.E."/>
        </authorList>
    </citation>
    <scope>NUCLEOTIDE SEQUENCE</scope>
</reference>
<organism evidence="3">
    <name type="scientific">marine metagenome</name>
    <dbReference type="NCBI Taxonomy" id="408172"/>
    <lineage>
        <taxon>unclassified sequences</taxon>
        <taxon>metagenomes</taxon>
        <taxon>ecological metagenomes</taxon>
    </lineage>
</organism>
<dbReference type="GO" id="GO:0008270">
    <property type="term" value="F:zinc ion binding"/>
    <property type="evidence" value="ECO:0007669"/>
    <property type="project" value="InterPro"/>
</dbReference>
<dbReference type="InterPro" id="IPR032466">
    <property type="entry name" value="Metal_Hydrolase"/>
</dbReference>
<dbReference type="AlphaFoldDB" id="A0A382NJR3"/>
<evidence type="ECO:0008006" key="4">
    <source>
        <dbReference type="Google" id="ProtNLM"/>
    </source>
</evidence>
<dbReference type="GO" id="GO:0016788">
    <property type="term" value="F:hydrolase activity, acting on ester bonds"/>
    <property type="evidence" value="ECO:0007669"/>
    <property type="project" value="InterPro"/>
</dbReference>
<proteinExistence type="predicted"/>
<dbReference type="PANTHER" id="PTHR10819">
    <property type="entry name" value="PHOSPHOTRIESTERASE-RELATED"/>
    <property type="match status" value="1"/>
</dbReference>
<name>A0A382NJR3_9ZZZZ</name>
<dbReference type="PROSITE" id="PS51347">
    <property type="entry name" value="PHOSPHOTRIESTERASE_2"/>
    <property type="match status" value="1"/>
</dbReference>